<dbReference type="Proteomes" id="UP000319801">
    <property type="component" value="Unassembled WGS sequence"/>
</dbReference>
<evidence type="ECO:0000256" key="1">
    <source>
        <dbReference type="ARBA" id="ARBA00023054"/>
    </source>
</evidence>
<feature type="region of interest" description="Disordered" evidence="3">
    <location>
        <begin position="799"/>
        <end position="818"/>
    </location>
</feature>
<evidence type="ECO:0000313" key="5">
    <source>
        <dbReference type="Proteomes" id="UP000319801"/>
    </source>
</evidence>
<feature type="region of interest" description="Disordered" evidence="3">
    <location>
        <begin position="1"/>
        <end position="219"/>
    </location>
</feature>
<gene>
    <name evidence="4" type="ORF">Baya_14789</name>
</gene>
<feature type="compositionally biased region" description="Basic and acidic residues" evidence="3">
    <location>
        <begin position="498"/>
        <end position="588"/>
    </location>
</feature>
<dbReference type="InterPro" id="IPR051990">
    <property type="entry name" value="CCPG1/PBIP1"/>
</dbReference>
<accession>A0A556V9Y1</accession>
<dbReference type="OrthoDB" id="8937543at2759"/>
<keyword evidence="5" id="KW-1185">Reference proteome</keyword>
<feature type="compositionally biased region" description="Polar residues" evidence="3">
    <location>
        <begin position="43"/>
        <end position="69"/>
    </location>
</feature>
<feature type="compositionally biased region" description="Basic and acidic residues" evidence="3">
    <location>
        <begin position="210"/>
        <end position="219"/>
    </location>
</feature>
<feature type="compositionally biased region" description="Basic and acidic residues" evidence="3">
    <location>
        <begin position="596"/>
        <end position="673"/>
    </location>
</feature>
<feature type="compositionally biased region" description="Basic and acidic residues" evidence="3">
    <location>
        <begin position="404"/>
        <end position="492"/>
    </location>
</feature>
<evidence type="ECO:0000256" key="3">
    <source>
        <dbReference type="SAM" id="MobiDB-lite"/>
    </source>
</evidence>
<dbReference type="PANTHER" id="PTHR28638:SF3">
    <property type="entry name" value="PRE-B-CELL LEUKEMIA TRANSCRIPTION FACTOR-INTERACTING PROTEIN 1 ISOFORM X1"/>
    <property type="match status" value="1"/>
</dbReference>
<proteinExistence type="predicted"/>
<protein>
    <submittedName>
        <fullName evidence="4">Pre-B-cell leukemia transcription factor-interacting protein 1</fullName>
    </submittedName>
</protein>
<dbReference type="EMBL" id="VCAZ01000180">
    <property type="protein sequence ID" value="TTD18120.1"/>
    <property type="molecule type" value="Genomic_DNA"/>
</dbReference>
<sequence length="818" mass="94297">MAENSSTNSNSWTILAPELQNSGVESMGPLSENQGEVQAEPAVTQSSALSDAPTEQTHPPESPQVTPLESSEDPAPSPSTTVKEDTESSIPTQVENIAFLTSHPGEQGPSGEDSASQRLIDTESFSDSYTHIRPSPLSSSLPGALEEEEEEGEVLSAGEVKGELRKTQREDCNAEDKANEGDGLRRRNISVLTPLYHRDEEEEEEEAEEVQFRHPQREGEGDIGFTLNKCIFGALILLGLGTIFFSERDVDAKDLKYSETKKEWLDPDAQPKGVQPPEILNKLAKEEQVAGLQAQLQKQELESMAEQLQVDEVTRERLFREKLEAENQKMRGELDKLPVLQKEVEQENERVKRETERLNKELEALPALQKELEHLKDKVMELTQNTVTMQAGMPSAGKDGVPGHQERKEKKSKARNKEKDLGTENKESRKGEKIKVDKQHGKEKSTKQQKEWDKEKDNEGRWKREGKNRQEGHKEEQGQRWKLDGEKREEKIGKKRDGKGDKKWEKEKHGEFVDRKGKEDKEWKHKSEQKAWKKEEEWKRDKQTSQKSNEWNEKSEKNKGRKEGKEWGSEKERRGSDEEKYSERTQKEKTRKGKKDNHDTYGGPKERWEKHRSGKEKETPKNGHRSEEWKDEKKYKDKNRNKQDKMNQKSKHEASPHLHSDRKHSDQKHSNDHVHINYWDKQRERIRHYYGSTEGCADVTACAHAEGLAPVSQQDFQAFVSGYLTKLQEHRDQTIRKEKLSKLLGEFFTDGVFVHDQIPFSEFVEDVEDILEDLADDDDELENEMNGFAIEAMETFVHQKKEENEEIRGESGRKRMKG</sequence>
<dbReference type="GO" id="GO:0016020">
    <property type="term" value="C:membrane"/>
    <property type="evidence" value="ECO:0007669"/>
    <property type="project" value="TreeGrafter"/>
</dbReference>
<keyword evidence="1 2" id="KW-0175">Coiled coil</keyword>
<feature type="compositionally biased region" description="Basic and acidic residues" evidence="3">
    <location>
        <begin position="160"/>
        <end position="185"/>
    </location>
</feature>
<feature type="compositionally biased region" description="Low complexity" evidence="3">
    <location>
        <begin position="134"/>
        <end position="144"/>
    </location>
</feature>
<feature type="compositionally biased region" description="Acidic residues" evidence="3">
    <location>
        <begin position="200"/>
        <end position="209"/>
    </location>
</feature>
<evidence type="ECO:0000313" key="4">
    <source>
        <dbReference type="EMBL" id="TTD18120.1"/>
    </source>
</evidence>
<feature type="region of interest" description="Disordered" evidence="3">
    <location>
        <begin position="383"/>
        <end position="673"/>
    </location>
</feature>
<feature type="compositionally biased region" description="Polar residues" evidence="3">
    <location>
        <begin position="1"/>
        <end position="24"/>
    </location>
</feature>
<dbReference type="PANTHER" id="PTHR28638">
    <property type="entry name" value="CELL CYCLE PROGRESSION PROTEIN 1"/>
    <property type="match status" value="1"/>
</dbReference>
<feature type="compositionally biased region" description="Polar residues" evidence="3">
    <location>
        <begin position="113"/>
        <end position="129"/>
    </location>
</feature>
<evidence type="ECO:0000256" key="2">
    <source>
        <dbReference type="SAM" id="Coils"/>
    </source>
</evidence>
<dbReference type="AlphaFoldDB" id="A0A556V9Y1"/>
<name>A0A556V9Y1_BAGYA</name>
<feature type="coiled-coil region" evidence="2">
    <location>
        <begin position="764"/>
        <end position="791"/>
    </location>
</feature>
<comment type="caution">
    <text evidence="4">The sequence shown here is derived from an EMBL/GenBank/DDBJ whole genome shotgun (WGS) entry which is preliminary data.</text>
</comment>
<reference evidence="4 5" key="1">
    <citation type="journal article" date="2019" name="Genome Biol. Evol.">
        <title>Whole-Genome Sequencing of the Giant Devil Catfish, Bagarius yarrelli.</title>
        <authorList>
            <person name="Jiang W."/>
            <person name="Lv Y."/>
            <person name="Cheng L."/>
            <person name="Yang K."/>
            <person name="Chao B."/>
            <person name="Wang X."/>
            <person name="Li Y."/>
            <person name="Pan X."/>
            <person name="You X."/>
            <person name="Zhang Y."/>
            <person name="Yang J."/>
            <person name="Li J."/>
            <person name="Zhang X."/>
            <person name="Liu S."/>
            <person name="Sun C."/>
            <person name="Yang J."/>
            <person name="Shi Q."/>
        </authorList>
    </citation>
    <scope>NUCLEOTIDE SEQUENCE [LARGE SCALE GENOMIC DNA]</scope>
    <source>
        <strain evidence="4">JWS20170419001</strain>
        <tissue evidence="4">Muscle</tissue>
    </source>
</reference>
<organism evidence="4 5">
    <name type="scientific">Bagarius yarrelli</name>
    <name type="common">Goonch</name>
    <name type="synonym">Bagrus yarrelli</name>
    <dbReference type="NCBI Taxonomy" id="175774"/>
    <lineage>
        <taxon>Eukaryota</taxon>
        <taxon>Metazoa</taxon>
        <taxon>Chordata</taxon>
        <taxon>Craniata</taxon>
        <taxon>Vertebrata</taxon>
        <taxon>Euteleostomi</taxon>
        <taxon>Actinopterygii</taxon>
        <taxon>Neopterygii</taxon>
        <taxon>Teleostei</taxon>
        <taxon>Ostariophysi</taxon>
        <taxon>Siluriformes</taxon>
        <taxon>Sisoridae</taxon>
        <taxon>Sisorinae</taxon>
        <taxon>Bagarius</taxon>
    </lineage>
</organism>